<dbReference type="Pfam" id="PF00450">
    <property type="entry name" value="Peptidase_S10"/>
    <property type="match status" value="1"/>
</dbReference>
<comment type="similarity">
    <text evidence="1">Belongs to the peptidase S10 family.</text>
</comment>
<sequence>MDLPLMNNLPESIKRGFGAPLLERDTTVATRRATSLSQISTEPDHVTEATHCKRNHCVSSGHRCAWRTSSQTTLANHLQKNQTTWRRQFSTVTENAKGENIGFEFSKKMRQKGDFKFLGYLDLHGTPGRRSCSGSYVDQAGASTHNMTVLYEFVERLGEDGDAVEIWGSIVGACKNHGYLELGKVIARKLLNMELKKRIVNIMFCYQISMQRRRNGKMLIEVKFLLGFEGPLPFVLEIGYEGVGESEDEQTLYYCIESDNNPKEEPLLLWLSGGPGPLSLKYEEYNEGAPNLIFENNHGTREMDDESTVHIVYCRNRNRNGTTIQKENDLKKILDRLCVGKVLAPYNVCLKAGCMAENGDAARNGAQEETLGPKSQAQGFQQLHPHFPHSCLVSLPNEATKGMTSGHADATPPPCSGRHRQCADHRHRTYRPSCQAFPSSFLLQQTPHPSDDAGHGLGSSSCRSLHCLQRSRAAARVIAASALNEILETSRANSSVSSSDSKMNHCKITFALSTTPLRAPSSGSSVPPFSATIPPRSHHRESSRMIEVVLLDLQVTKGCCWVMKIFSVFLLFGVSVMEEVPEGVCEVNPVGDGHGCVGEIEKEGDLGFLSVFGVEEDGGENLCVIVGFLKMKEYVVVCDGNYGVKDALVDGSQWLMGMSGVLEMMAKRQPESMDDDYKMVKLGDQAWCPFFWLGVMKDNALRASS</sequence>
<dbReference type="GO" id="GO:0004185">
    <property type="term" value="F:serine-type carboxypeptidase activity"/>
    <property type="evidence" value="ECO:0007669"/>
    <property type="project" value="InterPro"/>
</dbReference>
<feature type="region of interest" description="Disordered" evidence="2">
    <location>
        <begin position="402"/>
        <end position="421"/>
    </location>
</feature>
<accession>A0AAQ3P8T5</accession>
<keyword evidence="4" id="KW-1185">Reference proteome</keyword>
<dbReference type="Gene3D" id="3.40.50.1820">
    <property type="entry name" value="alpha/beta hydrolase"/>
    <property type="match status" value="1"/>
</dbReference>
<organism evidence="3 4">
    <name type="scientific">Vigna mungo</name>
    <name type="common">Black gram</name>
    <name type="synonym">Phaseolus mungo</name>
    <dbReference type="NCBI Taxonomy" id="3915"/>
    <lineage>
        <taxon>Eukaryota</taxon>
        <taxon>Viridiplantae</taxon>
        <taxon>Streptophyta</taxon>
        <taxon>Embryophyta</taxon>
        <taxon>Tracheophyta</taxon>
        <taxon>Spermatophyta</taxon>
        <taxon>Magnoliopsida</taxon>
        <taxon>eudicotyledons</taxon>
        <taxon>Gunneridae</taxon>
        <taxon>Pentapetalae</taxon>
        <taxon>rosids</taxon>
        <taxon>fabids</taxon>
        <taxon>Fabales</taxon>
        <taxon>Fabaceae</taxon>
        <taxon>Papilionoideae</taxon>
        <taxon>50 kb inversion clade</taxon>
        <taxon>NPAAA clade</taxon>
        <taxon>indigoferoid/millettioid clade</taxon>
        <taxon>Phaseoleae</taxon>
        <taxon>Vigna</taxon>
    </lineage>
</organism>
<dbReference type="AlphaFoldDB" id="A0AAQ3P8T5"/>
<name>A0AAQ3P8T5_VIGMU</name>
<dbReference type="Proteomes" id="UP001374535">
    <property type="component" value="Chromosome 1"/>
</dbReference>
<proteinExistence type="inferred from homology"/>
<dbReference type="GO" id="GO:0006508">
    <property type="term" value="P:proteolysis"/>
    <property type="evidence" value="ECO:0007669"/>
    <property type="project" value="InterPro"/>
</dbReference>
<evidence type="ECO:0000256" key="2">
    <source>
        <dbReference type="SAM" id="MobiDB-lite"/>
    </source>
</evidence>
<gene>
    <name evidence="3" type="ORF">V8G54_000527</name>
</gene>
<dbReference type="InterPro" id="IPR029058">
    <property type="entry name" value="AB_hydrolase_fold"/>
</dbReference>
<dbReference type="EMBL" id="CP144700">
    <property type="protein sequence ID" value="WVZ21983.1"/>
    <property type="molecule type" value="Genomic_DNA"/>
</dbReference>
<reference evidence="3 4" key="1">
    <citation type="journal article" date="2023" name="Life. Sci Alliance">
        <title>Evolutionary insights into 3D genome organization and epigenetic landscape of Vigna mungo.</title>
        <authorList>
            <person name="Junaid A."/>
            <person name="Singh B."/>
            <person name="Bhatia S."/>
        </authorList>
    </citation>
    <scope>NUCLEOTIDE SEQUENCE [LARGE SCALE GENOMIC DNA]</scope>
    <source>
        <strain evidence="3">Urdbean</strain>
    </source>
</reference>
<protein>
    <submittedName>
        <fullName evidence="3">Uncharacterized protein</fullName>
    </submittedName>
</protein>
<evidence type="ECO:0000313" key="4">
    <source>
        <dbReference type="Proteomes" id="UP001374535"/>
    </source>
</evidence>
<evidence type="ECO:0000313" key="3">
    <source>
        <dbReference type="EMBL" id="WVZ21983.1"/>
    </source>
</evidence>
<dbReference type="InterPro" id="IPR001563">
    <property type="entry name" value="Peptidase_S10"/>
</dbReference>
<dbReference type="SUPFAM" id="SSF53474">
    <property type="entry name" value="alpha/beta-Hydrolases"/>
    <property type="match status" value="1"/>
</dbReference>
<evidence type="ECO:0000256" key="1">
    <source>
        <dbReference type="ARBA" id="ARBA00009431"/>
    </source>
</evidence>